<dbReference type="AlphaFoldDB" id="A0A098VNZ6"/>
<dbReference type="Gene3D" id="1.20.900.10">
    <property type="entry name" value="Dbl homology (DH) domain"/>
    <property type="match status" value="1"/>
</dbReference>
<dbReference type="Proteomes" id="UP000029725">
    <property type="component" value="Unassembled WGS sequence"/>
</dbReference>
<accession>A0A098VNZ6</accession>
<dbReference type="InterPro" id="IPR035899">
    <property type="entry name" value="DBL_dom_sf"/>
</dbReference>
<sequence length="66" mass="7393">MVDNDNVSPTLGPVVSPERAETSRTSNDNIHADLRKKAVRELLETERTYVSQLDVLQRSSAIAKNR</sequence>
<organism evidence="2 3">
    <name type="scientific">Mitosporidium daphniae</name>
    <dbReference type="NCBI Taxonomy" id="1485682"/>
    <lineage>
        <taxon>Eukaryota</taxon>
        <taxon>Fungi</taxon>
        <taxon>Fungi incertae sedis</taxon>
        <taxon>Microsporidia</taxon>
        <taxon>Mitosporidium</taxon>
    </lineage>
</organism>
<reference evidence="2 3" key="1">
    <citation type="submission" date="2014-04" db="EMBL/GenBank/DDBJ databases">
        <title>A new species of microsporidia sheds light on the evolution of extreme parasitism.</title>
        <authorList>
            <person name="Haag K.L."/>
            <person name="James T.Y."/>
            <person name="Larsson R."/>
            <person name="Schaer T.M."/>
            <person name="Refardt D."/>
            <person name="Pombert J.-F."/>
            <person name="Ebert D."/>
        </authorList>
    </citation>
    <scope>NUCLEOTIDE SEQUENCE [LARGE SCALE GENOMIC DNA]</scope>
    <source>
        <strain evidence="2 3">UGP3</strain>
        <tissue evidence="2">Spores</tissue>
    </source>
</reference>
<keyword evidence="3" id="KW-1185">Reference proteome</keyword>
<dbReference type="GeneID" id="25260434"/>
<comment type="caution">
    <text evidence="2">The sequence shown here is derived from an EMBL/GenBank/DDBJ whole genome shotgun (WGS) entry which is preliminary data.</text>
</comment>
<evidence type="ECO:0000256" key="1">
    <source>
        <dbReference type="SAM" id="MobiDB-lite"/>
    </source>
</evidence>
<evidence type="ECO:0000313" key="2">
    <source>
        <dbReference type="EMBL" id="KGG50690.1"/>
    </source>
</evidence>
<name>A0A098VNZ6_9MICR</name>
<feature type="region of interest" description="Disordered" evidence="1">
    <location>
        <begin position="1"/>
        <end position="32"/>
    </location>
</feature>
<evidence type="ECO:0008006" key="4">
    <source>
        <dbReference type="Google" id="ProtNLM"/>
    </source>
</evidence>
<dbReference type="SUPFAM" id="SSF48065">
    <property type="entry name" value="DBL homology domain (DH-domain)"/>
    <property type="match status" value="1"/>
</dbReference>
<gene>
    <name evidence="2" type="ORF">DI09_5p370</name>
</gene>
<dbReference type="HOGENOM" id="CLU_2831719_0_0_1"/>
<protein>
    <recommendedName>
        <fullName evidence="4">DH domain-containing protein</fullName>
    </recommendedName>
</protein>
<dbReference type="RefSeq" id="XP_013237117.1">
    <property type="nucleotide sequence ID" value="XM_013381663.1"/>
</dbReference>
<dbReference type="VEuPathDB" id="MicrosporidiaDB:DI09_5p370"/>
<evidence type="ECO:0000313" key="3">
    <source>
        <dbReference type="Proteomes" id="UP000029725"/>
    </source>
</evidence>
<dbReference type="EMBL" id="JMKJ01000555">
    <property type="protein sequence ID" value="KGG50690.1"/>
    <property type="molecule type" value="Genomic_DNA"/>
</dbReference>
<dbReference type="OrthoDB" id="1594986at2759"/>
<proteinExistence type="predicted"/>